<dbReference type="EMBL" id="KN835155">
    <property type="protein sequence ID" value="KIK46709.1"/>
    <property type="molecule type" value="Genomic_DNA"/>
</dbReference>
<proteinExistence type="predicted"/>
<reference evidence="1 2" key="1">
    <citation type="submission" date="2014-04" db="EMBL/GenBank/DDBJ databases">
        <authorList>
            <consortium name="DOE Joint Genome Institute"/>
            <person name="Kuo A."/>
            <person name="Ruytinx J."/>
            <person name="Rineau F."/>
            <person name="Colpaert J."/>
            <person name="Kohler A."/>
            <person name="Nagy L.G."/>
            <person name="Floudas D."/>
            <person name="Copeland A."/>
            <person name="Barry K.W."/>
            <person name="Cichocki N."/>
            <person name="Veneault-Fourrey C."/>
            <person name="LaButti K."/>
            <person name="Lindquist E.A."/>
            <person name="Lipzen A."/>
            <person name="Lundell T."/>
            <person name="Morin E."/>
            <person name="Murat C."/>
            <person name="Sun H."/>
            <person name="Tunlid A."/>
            <person name="Henrissat B."/>
            <person name="Grigoriev I.V."/>
            <person name="Hibbett D.S."/>
            <person name="Martin F."/>
            <person name="Nordberg H.P."/>
            <person name="Cantor M.N."/>
            <person name="Hua S.X."/>
        </authorList>
    </citation>
    <scope>NUCLEOTIDE SEQUENCE [LARGE SCALE GENOMIC DNA]</scope>
    <source>
        <strain evidence="1 2">UH-Slu-Lm8-n1</strain>
    </source>
</reference>
<dbReference type="InParanoid" id="A0A0D0BAF6"/>
<dbReference type="AlphaFoldDB" id="A0A0D0BAF6"/>
<gene>
    <name evidence="1" type="ORF">CY34DRAFT_367188</name>
</gene>
<evidence type="ECO:0000313" key="1">
    <source>
        <dbReference type="EMBL" id="KIK46709.1"/>
    </source>
</evidence>
<evidence type="ECO:0000313" key="2">
    <source>
        <dbReference type="Proteomes" id="UP000054485"/>
    </source>
</evidence>
<reference evidence="2" key="2">
    <citation type="submission" date="2015-01" db="EMBL/GenBank/DDBJ databases">
        <title>Evolutionary Origins and Diversification of the Mycorrhizal Mutualists.</title>
        <authorList>
            <consortium name="DOE Joint Genome Institute"/>
            <consortium name="Mycorrhizal Genomics Consortium"/>
            <person name="Kohler A."/>
            <person name="Kuo A."/>
            <person name="Nagy L.G."/>
            <person name="Floudas D."/>
            <person name="Copeland A."/>
            <person name="Barry K.W."/>
            <person name="Cichocki N."/>
            <person name="Veneault-Fourrey C."/>
            <person name="LaButti K."/>
            <person name="Lindquist E.A."/>
            <person name="Lipzen A."/>
            <person name="Lundell T."/>
            <person name="Morin E."/>
            <person name="Murat C."/>
            <person name="Riley R."/>
            <person name="Ohm R."/>
            <person name="Sun H."/>
            <person name="Tunlid A."/>
            <person name="Henrissat B."/>
            <person name="Grigoriev I.V."/>
            <person name="Hibbett D.S."/>
            <person name="Martin F."/>
        </authorList>
    </citation>
    <scope>NUCLEOTIDE SEQUENCE [LARGE SCALE GENOMIC DNA]</scope>
    <source>
        <strain evidence="2">UH-Slu-Lm8-n1</strain>
    </source>
</reference>
<protein>
    <submittedName>
        <fullName evidence="1">Unplaced genomic scaffold CY34scaffold_24, whole genome shotgun sequence</fullName>
    </submittedName>
</protein>
<dbReference type="Proteomes" id="UP000054485">
    <property type="component" value="Unassembled WGS sequence"/>
</dbReference>
<organism evidence="1 2">
    <name type="scientific">Suillus luteus UH-Slu-Lm8-n1</name>
    <dbReference type="NCBI Taxonomy" id="930992"/>
    <lineage>
        <taxon>Eukaryota</taxon>
        <taxon>Fungi</taxon>
        <taxon>Dikarya</taxon>
        <taxon>Basidiomycota</taxon>
        <taxon>Agaricomycotina</taxon>
        <taxon>Agaricomycetes</taxon>
        <taxon>Agaricomycetidae</taxon>
        <taxon>Boletales</taxon>
        <taxon>Suillineae</taxon>
        <taxon>Suillaceae</taxon>
        <taxon>Suillus</taxon>
    </lineage>
</organism>
<sequence length="119" mass="13209">MRQVGCNLLSRLLKSPELFVVMWADTRLVGSFRLSRGWSDGINLKSSELFVAMWANIWLDRSFQLSKGGSDVHLIAPAACLQVSPRRTSLGILYKSDPDADTEESLSLAVLSISFEGYN</sequence>
<accession>A0A0D0BAF6</accession>
<keyword evidence="2" id="KW-1185">Reference proteome</keyword>
<name>A0A0D0BAF6_9AGAM</name>
<dbReference type="HOGENOM" id="CLU_2063010_0_0_1"/>